<gene>
    <name evidence="1" type="ORF">JMJ77_009085</name>
</gene>
<comment type="caution">
    <text evidence="1">The sequence shown here is derived from an EMBL/GenBank/DDBJ whole genome shotgun (WGS) entry which is preliminary data.</text>
</comment>
<accession>A0A9P7U5U9</accession>
<evidence type="ECO:0000313" key="1">
    <source>
        <dbReference type="EMBL" id="KAG7040810.1"/>
    </source>
</evidence>
<evidence type="ECO:0000313" key="2">
    <source>
        <dbReference type="Proteomes" id="UP000699042"/>
    </source>
</evidence>
<dbReference type="EMBL" id="JAESDN010000018">
    <property type="protein sequence ID" value="KAG7040810.1"/>
    <property type="molecule type" value="Genomic_DNA"/>
</dbReference>
<protein>
    <submittedName>
        <fullName evidence="1">Uncharacterized protein</fullName>
    </submittedName>
</protein>
<sequence>RAIVQTLFIRTNSSHCHYCEAKKETPGEFNIAARTLSAACDLALQNCPSLACALSY</sequence>
<keyword evidence="2" id="KW-1185">Reference proteome</keyword>
<feature type="non-terminal residue" evidence="1">
    <location>
        <position position="56"/>
    </location>
</feature>
<dbReference type="AlphaFoldDB" id="A0A9P7U5U9"/>
<proteinExistence type="predicted"/>
<organism evidence="1 2">
    <name type="scientific">Colletotrichum scovillei</name>
    <dbReference type="NCBI Taxonomy" id="1209932"/>
    <lineage>
        <taxon>Eukaryota</taxon>
        <taxon>Fungi</taxon>
        <taxon>Dikarya</taxon>
        <taxon>Ascomycota</taxon>
        <taxon>Pezizomycotina</taxon>
        <taxon>Sordariomycetes</taxon>
        <taxon>Hypocreomycetidae</taxon>
        <taxon>Glomerellales</taxon>
        <taxon>Glomerellaceae</taxon>
        <taxon>Colletotrichum</taxon>
        <taxon>Colletotrichum acutatum species complex</taxon>
    </lineage>
</organism>
<name>A0A9P7U5U9_9PEZI</name>
<dbReference type="Proteomes" id="UP000699042">
    <property type="component" value="Unassembled WGS sequence"/>
</dbReference>
<reference evidence="1" key="1">
    <citation type="submission" date="2021-05" db="EMBL/GenBank/DDBJ databases">
        <title>Comparative genomics of three Colletotrichum scovillei strains and genetic complementation revealed genes involved fungal growth and virulence on chili pepper.</title>
        <authorList>
            <person name="Hsieh D.-K."/>
            <person name="Chuang S.-C."/>
            <person name="Chen C.-Y."/>
            <person name="Chao Y.-T."/>
            <person name="Lu M.-Y.J."/>
            <person name="Lee M.-H."/>
            <person name="Shih M.-C."/>
        </authorList>
    </citation>
    <scope>NUCLEOTIDE SEQUENCE</scope>
    <source>
        <strain evidence="1">Coll-153</strain>
    </source>
</reference>